<dbReference type="InterPro" id="IPR008978">
    <property type="entry name" value="HSP20-like_chaperone"/>
</dbReference>
<dbReference type="Proteomes" id="UP000241890">
    <property type="component" value="Unassembled WGS sequence"/>
</dbReference>
<dbReference type="FunFam" id="2.60.40.790:FF:000001">
    <property type="entry name" value="Nuclear migration protein nudC"/>
    <property type="match status" value="1"/>
</dbReference>
<gene>
    <name evidence="9" type="ORF">FCC1311_051032</name>
</gene>
<keyword evidence="5" id="KW-0597">Phosphoprotein</keyword>
<dbReference type="AlphaFoldDB" id="A0A2R5GD33"/>
<reference evidence="9 10" key="1">
    <citation type="submission" date="2017-12" db="EMBL/GenBank/DDBJ databases">
        <title>Sequencing, de novo assembly and annotation of complete genome of a new Thraustochytrid species, strain FCC1311.</title>
        <authorList>
            <person name="Sedici K."/>
            <person name="Godart F."/>
            <person name="Aiese Cigliano R."/>
            <person name="Sanseverino W."/>
            <person name="Barakat M."/>
            <person name="Ortet P."/>
            <person name="Marechal E."/>
            <person name="Cagnac O."/>
            <person name="Amato A."/>
        </authorList>
    </citation>
    <scope>NUCLEOTIDE SEQUENCE [LARGE SCALE GENOMIC DNA]</scope>
</reference>
<organism evidence="9 10">
    <name type="scientific">Hondaea fermentalgiana</name>
    <dbReference type="NCBI Taxonomy" id="2315210"/>
    <lineage>
        <taxon>Eukaryota</taxon>
        <taxon>Sar</taxon>
        <taxon>Stramenopiles</taxon>
        <taxon>Bigyra</taxon>
        <taxon>Labyrinthulomycetes</taxon>
        <taxon>Thraustochytrida</taxon>
        <taxon>Thraustochytriidae</taxon>
        <taxon>Hondaea</taxon>
    </lineage>
</organism>
<evidence type="ECO:0000256" key="7">
    <source>
        <dbReference type="SAM" id="MobiDB-lite"/>
    </source>
</evidence>
<dbReference type="PANTHER" id="PTHR12356:SF3">
    <property type="entry name" value="NUCLEAR MIGRATION PROTEIN NUDC"/>
    <property type="match status" value="1"/>
</dbReference>
<name>A0A2R5GD33_9STRA</name>
<feature type="region of interest" description="Disordered" evidence="7">
    <location>
        <begin position="123"/>
        <end position="197"/>
    </location>
</feature>
<keyword evidence="10" id="KW-1185">Reference proteome</keyword>
<evidence type="ECO:0000256" key="5">
    <source>
        <dbReference type="ARBA" id="ARBA00022553"/>
    </source>
</evidence>
<dbReference type="Gene3D" id="2.60.40.790">
    <property type="match status" value="1"/>
</dbReference>
<comment type="subcellular location">
    <subcellularLocation>
        <location evidence="1">Cytoplasm</location>
    </subcellularLocation>
</comment>
<evidence type="ECO:0000313" key="10">
    <source>
        <dbReference type="Proteomes" id="UP000241890"/>
    </source>
</evidence>
<dbReference type="InterPro" id="IPR037898">
    <property type="entry name" value="NudC_fam"/>
</dbReference>
<dbReference type="PROSITE" id="PS51203">
    <property type="entry name" value="CS"/>
    <property type="match status" value="1"/>
</dbReference>
<feature type="compositionally biased region" description="Low complexity" evidence="7">
    <location>
        <begin position="132"/>
        <end position="146"/>
    </location>
</feature>
<dbReference type="Pfam" id="PF04969">
    <property type="entry name" value="CS"/>
    <property type="match status" value="1"/>
</dbReference>
<dbReference type="GO" id="GO:0006457">
    <property type="term" value="P:protein folding"/>
    <property type="evidence" value="ECO:0007669"/>
    <property type="project" value="TreeGrafter"/>
</dbReference>
<dbReference type="Pfam" id="PF14050">
    <property type="entry name" value="Nudc_N"/>
    <property type="match status" value="1"/>
</dbReference>
<feature type="compositionally biased region" description="Acidic residues" evidence="7">
    <location>
        <begin position="170"/>
        <end position="180"/>
    </location>
</feature>
<evidence type="ECO:0000256" key="2">
    <source>
        <dbReference type="ARBA" id="ARBA00010513"/>
    </source>
</evidence>
<dbReference type="GO" id="GO:0051082">
    <property type="term" value="F:unfolded protein binding"/>
    <property type="evidence" value="ECO:0007669"/>
    <property type="project" value="TreeGrafter"/>
</dbReference>
<sequence length="359" mass="39452">MASEEQFDGMLLGLAQQVSHTRGPGIDPLLDVMLGFLRRKTDFFTGAPPEQIKAAMNRAVETQIQKAQHAKAKQEEAKAKAEALRKKRQQEKAIAAAAAAISPKNAIKARTASGKESEVEIEMIDDDDNSSKKSSSNSNGASGASATAQPKLQKVQEIDVSGSGKGSSANDDDDEEEDEEDKGKIKPNRGNGADLEKYSWTQTLSEVNVTIPVPAGIKSRDVVCDFGKKRLKVGLRNQEPIIDGELCETIKTDDATWTLEDGSQGQRLLVVYFEKTNNMGWWNCVVNGEPLINTKKVEPENSKLSDLDGETRKTVEKMMFDQRQKQMGLPTSDEQQKQDMLANFAKMHPELDLSNAKIN</sequence>
<dbReference type="InParanoid" id="A0A2R5GD33"/>
<keyword evidence="4" id="KW-0963">Cytoplasm</keyword>
<comment type="similarity">
    <text evidence="2">Belongs to the nudC family.</text>
</comment>
<dbReference type="GO" id="GO:0005737">
    <property type="term" value="C:cytoplasm"/>
    <property type="evidence" value="ECO:0007669"/>
    <property type="project" value="UniProtKB-SubCell"/>
</dbReference>
<feature type="region of interest" description="Disordered" evidence="7">
    <location>
        <begin position="68"/>
        <end position="89"/>
    </location>
</feature>
<accession>A0A2R5GD33</accession>
<proteinExistence type="inferred from homology"/>
<dbReference type="InterPro" id="IPR025934">
    <property type="entry name" value="NudC_N_dom"/>
</dbReference>
<dbReference type="SUPFAM" id="SSF49764">
    <property type="entry name" value="HSP20-like chaperones"/>
    <property type="match status" value="1"/>
</dbReference>
<dbReference type="InterPro" id="IPR007052">
    <property type="entry name" value="CS_dom"/>
</dbReference>
<evidence type="ECO:0000313" key="9">
    <source>
        <dbReference type="EMBL" id="GBG28882.1"/>
    </source>
</evidence>
<comment type="caution">
    <text evidence="9">The sequence shown here is derived from an EMBL/GenBank/DDBJ whole genome shotgun (WGS) entry which is preliminary data.</text>
</comment>
<evidence type="ECO:0000256" key="1">
    <source>
        <dbReference type="ARBA" id="ARBA00004496"/>
    </source>
</evidence>
<protein>
    <recommendedName>
        <fullName evidence="3">Nuclear migration protein nudC</fullName>
    </recommendedName>
    <alternativeName>
        <fullName evidence="6">Nuclear distribution protein C homolog</fullName>
    </alternativeName>
</protein>
<dbReference type="EMBL" id="BEYU01000049">
    <property type="protein sequence ID" value="GBG28882.1"/>
    <property type="molecule type" value="Genomic_DNA"/>
</dbReference>
<evidence type="ECO:0000256" key="4">
    <source>
        <dbReference type="ARBA" id="ARBA00022490"/>
    </source>
</evidence>
<feature type="compositionally biased region" description="Basic and acidic residues" evidence="7">
    <location>
        <begin position="72"/>
        <end position="84"/>
    </location>
</feature>
<evidence type="ECO:0000256" key="3">
    <source>
        <dbReference type="ARBA" id="ARBA00017641"/>
    </source>
</evidence>
<evidence type="ECO:0000259" key="8">
    <source>
        <dbReference type="PROSITE" id="PS51203"/>
    </source>
</evidence>
<dbReference type="OrthoDB" id="416217at2759"/>
<dbReference type="PANTHER" id="PTHR12356">
    <property type="entry name" value="NUCLEAR MOVEMENT PROTEIN NUDC"/>
    <property type="match status" value="1"/>
</dbReference>
<dbReference type="CDD" id="cd06467">
    <property type="entry name" value="p23_NUDC_like"/>
    <property type="match status" value="1"/>
</dbReference>
<feature type="domain" description="CS" evidence="8">
    <location>
        <begin position="193"/>
        <end position="286"/>
    </location>
</feature>
<evidence type="ECO:0000256" key="6">
    <source>
        <dbReference type="ARBA" id="ARBA00030427"/>
    </source>
</evidence>